<reference evidence="1 2" key="1">
    <citation type="journal article" date="2022" name="Hortic Res">
        <title>A haplotype resolved chromosomal level avocado genome allows analysis of novel avocado genes.</title>
        <authorList>
            <person name="Nath O."/>
            <person name="Fletcher S.J."/>
            <person name="Hayward A."/>
            <person name="Shaw L.M."/>
            <person name="Masouleh A.K."/>
            <person name="Furtado A."/>
            <person name="Henry R.J."/>
            <person name="Mitter N."/>
        </authorList>
    </citation>
    <scope>NUCLEOTIDE SEQUENCE [LARGE SCALE GENOMIC DNA]</scope>
    <source>
        <strain evidence="2">cv. Hass</strain>
    </source>
</reference>
<proteinExistence type="predicted"/>
<sequence length="742" mass="80905">MDRSREVKREESRHSLAKQRQSKASGHKLVSVGGNVEFLETSKKERVRGSSPFGRVGSSHEEEEMMGVGSEGVEEFQSRKSSSKRRFKINGKIADDCNAVDPAVVPRRLRSAMNKRNHESVSPPSTDGKKYNNLFMGTESANVKGTKRSKKLGGSDRSLKHVILSVITKDEEEVAEALYSLASMVDEPAKSRQDRAAKADMHFPLPETKTNSVPPSVASKEKATKSPNVLAGVQAFSPTSCKESSAETLNAEPVNGTTVSEMPASFEGENFQLEVNDAAQDVLGIVLLSTDEQMAHTQLNDAVNSITSMEISSKSYAGNGLRETMKPESLPMRRQEIVPLPAIDVTKQQEAKPIKENAESCTHIQEGAPDLQPARPKGLSDGHWRLTMTSSNIAGAWPDSTTYDTRPSSAGNYVSKEKIELVSIGRKQSLKRCASHVYLSRLIRVYQSMEKSSTCAPSVDQSKLKGVESGITTSSNQTRAKTVLSNVTSVAAHGLMTDRDLHEARIGTQQDNRLLQDQQASTSSGIYHPQNQSCDFLSLGASCESNRNPGKVLEPSAQINGPYLHPLVQYPVVPFSLQHARYTSPYPEQVAAAAAASQQVRLQSSQYSGKPFCGQQLLGHGSAVQQQQQQQLCASQMAHHRLLYPSSPHVPKWQNGRYEAPTLIPCSLGSWAPSPSSLEVLGPKNTPNPQQQQLFPISSSSPSSRGKRLHHNHPSSFDEGGAVFRPDGVPHLQQLLCNAQNM</sequence>
<keyword evidence="2" id="KW-1185">Reference proteome</keyword>
<comment type="caution">
    <text evidence="1">The sequence shown here is derived from an EMBL/GenBank/DDBJ whole genome shotgun (WGS) entry which is preliminary data.</text>
</comment>
<dbReference type="Proteomes" id="UP001234297">
    <property type="component" value="Chromosome 5"/>
</dbReference>
<protein>
    <submittedName>
        <fullName evidence="1">Uncharacterized protein</fullName>
    </submittedName>
</protein>
<accession>A0ACC2M9F7</accession>
<organism evidence="1 2">
    <name type="scientific">Persea americana</name>
    <name type="common">Avocado</name>
    <dbReference type="NCBI Taxonomy" id="3435"/>
    <lineage>
        <taxon>Eukaryota</taxon>
        <taxon>Viridiplantae</taxon>
        <taxon>Streptophyta</taxon>
        <taxon>Embryophyta</taxon>
        <taxon>Tracheophyta</taxon>
        <taxon>Spermatophyta</taxon>
        <taxon>Magnoliopsida</taxon>
        <taxon>Magnoliidae</taxon>
        <taxon>Laurales</taxon>
        <taxon>Lauraceae</taxon>
        <taxon>Persea</taxon>
    </lineage>
</organism>
<evidence type="ECO:0000313" key="1">
    <source>
        <dbReference type="EMBL" id="KAJ8642256.1"/>
    </source>
</evidence>
<name>A0ACC2M9F7_PERAE</name>
<evidence type="ECO:0000313" key="2">
    <source>
        <dbReference type="Proteomes" id="UP001234297"/>
    </source>
</evidence>
<dbReference type="EMBL" id="CM056813">
    <property type="protein sequence ID" value="KAJ8642256.1"/>
    <property type="molecule type" value="Genomic_DNA"/>
</dbReference>
<gene>
    <name evidence="1" type="ORF">MRB53_018950</name>
</gene>